<keyword evidence="1" id="KW-0479">Metal-binding</keyword>
<dbReference type="SUPFAM" id="SSF57850">
    <property type="entry name" value="RING/U-box"/>
    <property type="match status" value="1"/>
</dbReference>
<dbReference type="Pfam" id="PF12906">
    <property type="entry name" value="RINGv"/>
    <property type="match status" value="1"/>
</dbReference>
<feature type="domain" description="RING-CH-type" evidence="6">
    <location>
        <begin position="270"/>
        <end position="332"/>
    </location>
</feature>
<feature type="region of interest" description="Disordered" evidence="4">
    <location>
        <begin position="1"/>
        <end position="28"/>
    </location>
</feature>
<keyword evidence="5" id="KW-0812">Transmembrane</keyword>
<comment type="caution">
    <text evidence="7">The sequence shown here is derived from an EMBL/GenBank/DDBJ whole genome shotgun (WGS) entry which is preliminary data.</text>
</comment>
<name>A0A978UEM5_ZIZJJ</name>
<keyword evidence="3" id="KW-0862">Zinc</keyword>
<feature type="compositionally biased region" description="Basic and acidic residues" evidence="4">
    <location>
        <begin position="517"/>
        <end position="530"/>
    </location>
</feature>
<feature type="transmembrane region" description="Helical" evidence="5">
    <location>
        <begin position="366"/>
        <end position="386"/>
    </location>
</feature>
<dbReference type="EMBL" id="JAEACU010000012">
    <property type="protein sequence ID" value="KAH7513218.1"/>
    <property type="molecule type" value="Genomic_DNA"/>
</dbReference>
<dbReference type="CDD" id="cd16495">
    <property type="entry name" value="RING_CH-C4HC3_MARCH"/>
    <property type="match status" value="1"/>
</dbReference>
<evidence type="ECO:0000256" key="4">
    <source>
        <dbReference type="SAM" id="MobiDB-lite"/>
    </source>
</evidence>
<dbReference type="PROSITE" id="PS51292">
    <property type="entry name" value="ZF_RING_CH"/>
    <property type="match status" value="1"/>
</dbReference>
<feature type="transmembrane region" description="Helical" evidence="5">
    <location>
        <begin position="425"/>
        <end position="448"/>
    </location>
</feature>
<dbReference type="InterPro" id="IPR011016">
    <property type="entry name" value="Znf_RING-CH"/>
</dbReference>
<keyword evidence="5" id="KW-0472">Membrane</keyword>
<feature type="compositionally biased region" description="Basic and acidic residues" evidence="4">
    <location>
        <begin position="1"/>
        <end position="13"/>
    </location>
</feature>
<sequence length="530" mass="57925">METEKEPAAKENNDGIPTARVDPPIQGVGDSTEIIEESLPGSQWRRKNLVLEIPSRTLEETIKDFRINMPPTPSPTSKRVNFSPLCSPNFARISGSPGPSLSKPKSNKNLLPKLSLRNWNTTLEIRKAAILALGGSPAGTHGKGLISRTLSFTKLLTPRMKSASSLPVTPVAHSNPESMHGGSMIDPLNASVEFPIFQNGASHLPIHRSQSVPVINKDGIIALRSVFRVVPTTPRMVEGTVTAPQKDDNGTPSKLAIKVQLDESDDGGEDIPEEEAVCRICLVELGEGADTLKMECSCKGALALAHQECAIKWFSIKGNKTCEVCKQEVQNLPVTLLRIQNAQAFNLRGSRLWQAEGRRYRVWQDVPILVIISMLAYFCFLEQLLVGKMGSGAIAISLPFSCILGLLASMTSTTMGRAVSVRRRYVWVYAIIQFGLVVVSAHLLYTILHMQAVLSVLLATFTGFGVTMCASSLLVEVLSWRRTWFAQSNLQQSSQELTPLDQPPEIPVQTQMNPSHSGDEVRSTEAIRAS</sequence>
<keyword evidence="2" id="KW-0863">Zinc-finger</keyword>
<evidence type="ECO:0000313" key="7">
    <source>
        <dbReference type="EMBL" id="KAH7513218.1"/>
    </source>
</evidence>
<dbReference type="Gene3D" id="3.30.40.10">
    <property type="entry name" value="Zinc/RING finger domain, C3HC4 (zinc finger)"/>
    <property type="match status" value="1"/>
</dbReference>
<dbReference type="InterPro" id="IPR013083">
    <property type="entry name" value="Znf_RING/FYVE/PHD"/>
</dbReference>
<proteinExistence type="predicted"/>
<evidence type="ECO:0000256" key="2">
    <source>
        <dbReference type="ARBA" id="ARBA00022771"/>
    </source>
</evidence>
<reference evidence="7" key="1">
    <citation type="journal article" date="2021" name="Front. Plant Sci.">
        <title>Chromosome-Scale Genome Assembly for Chinese Sour Jujube and Insights Into Its Genome Evolution and Domestication Signature.</title>
        <authorList>
            <person name="Shen L.-Y."/>
            <person name="Luo H."/>
            <person name="Wang X.-L."/>
            <person name="Wang X.-M."/>
            <person name="Qiu X.-J."/>
            <person name="Liu H."/>
            <person name="Zhou S.-S."/>
            <person name="Jia K.-H."/>
            <person name="Nie S."/>
            <person name="Bao Y.-T."/>
            <person name="Zhang R.-G."/>
            <person name="Yun Q.-Z."/>
            <person name="Chai Y.-H."/>
            <person name="Lu J.-Y."/>
            <person name="Li Y."/>
            <person name="Zhao S.-W."/>
            <person name="Mao J.-F."/>
            <person name="Jia S.-G."/>
            <person name="Mao Y.-M."/>
        </authorList>
    </citation>
    <scope>NUCLEOTIDE SEQUENCE</scope>
    <source>
        <strain evidence="7">AT0</strain>
        <tissue evidence="7">Leaf</tissue>
    </source>
</reference>
<feature type="region of interest" description="Disordered" evidence="4">
    <location>
        <begin position="495"/>
        <end position="530"/>
    </location>
</feature>
<evidence type="ECO:0000256" key="5">
    <source>
        <dbReference type="SAM" id="Phobius"/>
    </source>
</evidence>
<accession>A0A978UEM5</accession>
<protein>
    <recommendedName>
        <fullName evidence="6">RING-CH-type domain-containing protein</fullName>
    </recommendedName>
</protein>
<dbReference type="GO" id="GO:0008270">
    <property type="term" value="F:zinc ion binding"/>
    <property type="evidence" value="ECO:0007669"/>
    <property type="project" value="UniProtKB-KW"/>
</dbReference>
<dbReference type="SMART" id="SM00744">
    <property type="entry name" value="RINGv"/>
    <property type="match status" value="1"/>
</dbReference>
<evidence type="ECO:0000313" key="8">
    <source>
        <dbReference type="Proteomes" id="UP000813462"/>
    </source>
</evidence>
<dbReference type="PANTHER" id="PTHR46158:SF10">
    <property type="entry name" value="RING-CH-TYPE DOMAIN-CONTAINING PROTEIN"/>
    <property type="match status" value="1"/>
</dbReference>
<gene>
    <name evidence="7" type="ORF">FEM48_Zijuj12G0173300</name>
</gene>
<evidence type="ECO:0000256" key="3">
    <source>
        <dbReference type="ARBA" id="ARBA00022833"/>
    </source>
</evidence>
<feature type="transmembrane region" description="Helical" evidence="5">
    <location>
        <begin position="392"/>
        <end position="413"/>
    </location>
</feature>
<feature type="transmembrane region" description="Helical" evidence="5">
    <location>
        <begin position="454"/>
        <end position="475"/>
    </location>
</feature>
<organism evidence="7 8">
    <name type="scientific">Ziziphus jujuba var. spinosa</name>
    <dbReference type="NCBI Taxonomy" id="714518"/>
    <lineage>
        <taxon>Eukaryota</taxon>
        <taxon>Viridiplantae</taxon>
        <taxon>Streptophyta</taxon>
        <taxon>Embryophyta</taxon>
        <taxon>Tracheophyta</taxon>
        <taxon>Spermatophyta</taxon>
        <taxon>Magnoliopsida</taxon>
        <taxon>eudicotyledons</taxon>
        <taxon>Gunneridae</taxon>
        <taxon>Pentapetalae</taxon>
        <taxon>rosids</taxon>
        <taxon>fabids</taxon>
        <taxon>Rosales</taxon>
        <taxon>Rhamnaceae</taxon>
        <taxon>Paliureae</taxon>
        <taxon>Ziziphus</taxon>
    </lineage>
</organism>
<dbReference type="Proteomes" id="UP000813462">
    <property type="component" value="Unassembled WGS sequence"/>
</dbReference>
<dbReference type="AlphaFoldDB" id="A0A978UEM5"/>
<dbReference type="PANTHER" id="PTHR46158">
    <property type="entry name" value="OS02G0165000 PROTEIN"/>
    <property type="match status" value="1"/>
</dbReference>
<evidence type="ECO:0000259" key="6">
    <source>
        <dbReference type="PROSITE" id="PS51292"/>
    </source>
</evidence>
<keyword evidence="5" id="KW-1133">Transmembrane helix</keyword>
<evidence type="ECO:0000256" key="1">
    <source>
        <dbReference type="ARBA" id="ARBA00022723"/>
    </source>
</evidence>